<proteinExistence type="predicted"/>
<sequence length="225" mass="25873">SGRVQKDINPAELIQRFIRSKSAPMTGLIWSFLDGQSFIGEPIEDYQDSLNLIMESTIPLFIQDLMEAYEQQGLSGLAAATPGLIGGSIVAYDDTLAVVGEVHQTASYYDNLDKEIKELYKELTLKRAPQAEKIKKVQEFKAKYPEARFGWDEQRQVPFSQTARDFRSSDRELFVMRNKRSDIERDENITDQTRQLMLDQLDAEMERLAVETMLDFDRITYTTPK</sequence>
<accession>X0XAN1</accession>
<name>X0XAN1_9ZZZZ</name>
<organism evidence="1">
    <name type="scientific">marine sediment metagenome</name>
    <dbReference type="NCBI Taxonomy" id="412755"/>
    <lineage>
        <taxon>unclassified sequences</taxon>
        <taxon>metagenomes</taxon>
        <taxon>ecological metagenomes</taxon>
    </lineage>
</organism>
<gene>
    <name evidence="1" type="ORF">S01H1_56867</name>
</gene>
<evidence type="ECO:0000313" key="1">
    <source>
        <dbReference type="EMBL" id="GAG21986.1"/>
    </source>
</evidence>
<dbReference type="AlphaFoldDB" id="X0XAN1"/>
<feature type="non-terminal residue" evidence="1">
    <location>
        <position position="1"/>
    </location>
</feature>
<protein>
    <submittedName>
        <fullName evidence="1">Uncharacterized protein</fullName>
    </submittedName>
</protein>
<comment type="caution">
    <text evidence="1">The sequence shown here is derived from an EMBL/GenBank/DDBJ whole genome shotgun (WGS) entry which is preliminary data.</text>
</comment>
<dbReference type="EMBL" id="BARS01037059">
    <property type="protein sequence ID" value="GAG21986.1"/>
    <property type="molecule type" value="Genomic_DNA"/>
</dbReference>
<reference evidence="1" key="1">
    <citation type="journal article" date="2014" name="Front. Microbiol.">
        <title>High frequency of phylogenetically diverse reductive dehalogenase-homologous genes in deep subseafloor sedimentary metagenomes.</title>
        <authorList>
            <person name="Kawai M."/>
            <person name="Futagami T."/>
            <person name="Toyoda A."/>
            <person name="Takaki Y."/>
            <person name="Nishi S."/>
            <person name="Hori S."/>
            <person name="Arai W."/>
            <person name="Tsubouchi T."/>
            <person name="Morono Y."/>
            <person name="Uchiyama I."/>
            <person name="Ito T."/>
            <person name="Fujiyama A."/>
            <person name="Inagaki F."/>
            <person name="Takami H."/>
        </authorList>
    </citation>
    <scope>NUCLEOTIDE SEQUENCE</scope>
    <source>
        <strain evidence="1">Expedition CK06-06</strain>
    </source>
</reference>